<keyword evidence="2" id="KW-1185">Reference proteome</keyword>
<proteinExistence type="predicted"/>
<dbReference type="PANTHER" id="PTHR34309">
    <property type="entry name" value="SLR1406 PROTEIN"/>
    <property type="match status" value="1"/>
</dbReference>
<sequence length="143" mass="14249">MTTISLKDASVIVDTALATGRENSYDPLTVIILDAGGHIVAAKREDGSGILRYELANGKAYGALGFGLGSRDLAKRAQKVPGFMSAASDASGGRCVPAPGGVLIKNSNGQIIGAVGISGDTGDNDEICAMAGIEAAGLRGDGG</sequence>
<dbReference type="InterPro" id="IPR038084">
    <property type="entry name" value="PduO/GlcC-like_sf"/>
</dbReference>
<dbReference type="KEGG" id="ppso:QPJ95_06510"/>
<dbReference type="SUPFAM" id="SSF143744">
    <property type="entry name" value="GlcG-like"/>
    <property type="match status" value="1"/>
</dbReference>
<dbReference type="Pfam" id="PF03928">
    <property type="entry name" value="HbpS-like"/>
    <property type="match status" value="1"/>
</dbReference>
<dbReference type="InterPro" id="IPR052517">
    <property type="entry name" value="GlcG_carb_metab_protein"/>
</dbReference>
<gene>
    <name evidence="1" type="ORF">QPJ95_06510</name>
</gene>
<name>A0A9Y2P5N9_9RHOB</name>
<dbReference type="InterPro" id="IPR005624">
    <property type="entry name" value="PduO/GlcC-like"/>
</dbReference>
<dbReference type="EMBL" id="CP127247">
    <property type="protein sequence ID" value="WIY26564.1"/>
    <property type="molecule type" value="Genomic_DNA"/>
</dbReference>
<accession>A0A9Y2P5N9</accession>
<dbReference type="Gene3D" id="3.30.450.150">
    <property type="entry name" value="Haem-degrading domain"/>
    <property type="match status" value="1"/>
</dbReference>
<dbReference type="PANTHER" id="PTHR34309:SF10">
    <property type="entry name" value="SLR1406 PROTEIN"/>
    <property type="match status" value="1"/>
</dbReference>
<evidence type="ECO:0000313" key="2">
    <source>
        <dbReference type="Proteomes" id="UP001238334"/>
    </source>
</evidence>
<dbReference type="Proteomes" id="UP001238334">
    <property type="component" value="Chromosome"/>
</dbReference>
<evidence type="ECO:0000313" key="1">
    <source>
        <dbReference type="EMBL" id="WIY26564.1"/>
    </source>
</evidence>
<organism evidence="1 2">
    <name type="scientific">Parasedimentitalea psychrophila</name>
    <dbReference type="NCBI Taxonomy" id="2997337"/>
    <lineage>
        <taxon>Bacteria</taxon>
        <taxon>Pseudomonadati</taxon>
        <taxon>Pseudomonadota</taxon>
        <taxon>Alphaproteobacteria</taxon>
        <taxon>Rhodobacterales</taxon>
        <taxon>Paracoccaceae</taxon>
        <taxon>Parasedimentitalea</taxon>
    </lineage>
</organism>
<protein>
    <submittedName>
        <fullName evidence="1">Heme-binding protein</fullName>
    </submittedName>
</protein>
<dbReference type="RefSeq" id="WP_270917702.1">
    <property type="nucleotide sequence ID" value="NZ_CP127247.1"/>
</dbReference>
<dbReference type="AlphaFoldDB" id="A0A9Y2P5N9"/>
<reference evidence="1 2" key="1">
    <citation type="submission" date="2023-06" db="EMBL/GenBank/DDBJ databases">
        <title>Parasedimentitalea psychrophila sp. nov., a psychrophilic bacterium isolated from deep-sea sediment.</title>
        <authorList>
            <person name="Li A."/>
        </authorList>
    </citation>
    <scope>NUCLEOTIDE SEQUENCE [LARGE SCALE GENOMIC DNA]</scope>
    <source>
        <strain evidence="1 2">QS115</strain>
    </source>
</reference>